<dbReference type="RefSeq" id="WP_286659761.1">
    <property type="nucleotide sequence ID" value="NZ_JASZYV010000002.1"/>
</dbReference>
<keyword evidence="4" id="KW-0488">Methylation</keyword>
<comment type="similarity">
    <text evidence="9">Belongs to the GSP H family.</text>
</comment>
<organism evidence="13 14">
    <name type="scientific">Variovorax dokdonensis</name>
    <dbReference type="NCBI Taxonomy" id="344883"/>
    <lineage>
        <taxon>Bacteria</taxon>
        <taxon>Pseudomonadati</taxon>
        <taxon>Pseudomonadota</taxon>
        <taxon>Betaproteobacteria</taxon>
        <taxon>Burkholderiales</taxon>
        <taxon>Comamonadaceae</taxon>
        <taxon>Variovorax</taxon>
    </lineage>
</organism>
<comment type="caution">
    <text evidence="13">The sequence shown here is derived from an EMBL/GenBank/DDBJ whole genome shotgun (WGS) entry which is preliminary data.</text>
</comment>
<keyword evidence="8 11" id="KW-0472">Membrane</keyword>
<dbReference type="InterPro" id="IPR045584">
    <property type="entry name" value="Pilin-like"/>
</dbReference>
<dbReference type="Pfam" id="PF12019">
    <property type="entry name" value="GspH"/>
    <property type="match status" value="1"/>
</dbReference>
<dbReference type="Gene3D" id="3.30.700.10">
    <property type="entry name" value="Glycoprotein, Type 4 Pilin"/>
    <property type="match status" value="1"/>
</dbReference>
<evidence type="ECO:0000256" key="7">
    <source>
        <dbReference type="ARBA" id="ARBA00022989"/>
    </source>
</evidence>
<dbReference type="EMBL" id="JASZYV010000002">
    <property type="protein sequence ID" value="MDM0044640.1"/>
    <property type="molecule type" value="Genomic_DNA"/>
</dbReference>
<name>A0ABT7N9L5_9BURK</name>
<comment type="subcellular location">
    <subcellularLocation>
        <location evidence="1">Cell inner membrane</location>
        <topology evidence="1">Single-pass membrane protein</topology>
    </subcellularLocation>
</comment>
<keyword evidence="7 11" id="KW-1133">Transmembrane helix</keyword>
<dbReference type="Pfam" id="PF07963">
    <property type="entry name" value="N_methyl"/>
    <property type="match status" value="1"/>
</dbReference>
<dbReference type="Proteomes" id="UP001174908">
    <property type="component" value="Unassembled WGS sequence"/>
</dbReference>
<evidence type="ECO:0000256" key="8">
    <source>
        <dbReference type="ARBA" id="ARBA00023136"/>
    </source>
</evidence>
<evidence type="ECO:0000259" key="12">
    <source>
        <dbReference type="Pfam" id="PF12019"/>
    </source>
</evidence>
<evidence type="ECO:0000256" key="9">
    <source>
        <dbReference type="ARBA" id="ARBA00025772"/>
    </source>
</evidence>
<keyword evidence="6 11" id="KW-0812">Transmembrane</keyword>
<dbReference type="SUPFAM" id="SSF54523">
    <property type="entry name" value="Pili subunits"/>
    <property type="match status" value="1"/>
</dbReference>
<evidence type="ECO:0000256" key="10">
    <source>
        <dbReference type="ARBA" id="ARBA00030775"/>
    </source>
</evidence>
<evidence type="ECO:0000313" key="14">
    <source>
        <dbReference type="Proteomes" id="UP001174908"/>
    </source>
</evidence>
<reference evidence="13" key="1">
    <citation type="submission" date="2023-06" db="EMBL/GenBank/DDBJ databases">
        <authorList>
            <person name="Jiang Y."/>
            <person name="Liu Q."/>
        </authorList>
    </citation>
    <scope>NUCLEOTIDE SEQUENCE</scope>
    <source>
        <strain evidence="13">CGMCC 1.12089</strain>
    </source>
</reference>
<evidence type="ECO:0000256" key="3">
    <source>
        <dbReference type="ARBA" id="ARBA00022475"/>
    </source>
</evidence>
<accession>A0ABT7N9L5</accession>
<feature type="domain" description="General secretion pathway GspH" evidence="12">
    <location>
        <begin position="71"/>
        <end position="201"/>
    </location>
</feature>
<sequence length="221" mass="22900">MQRLRLELRHRAGHLGAAQALRPRGARQGAGTAGFTLVELMVTIVLIAILAMVAYPSFSGFIQNGQIRASAESLMSGLALARTESIRRNMTVALRLENTLRGEPVSGGTDWTVMAATPESPTVPDASQVVQVRRDDSSRSTARAGLADAPNASTAAAGAGLPATISFSATGRLSLGTTARQIDITGPTGSRPLRILLGPGGDMRLCDPALSLADNPQGCAS</sequence>
<dbReference type="NCBIfam" id="TIGR02532">
    <property type="entry name" value="IV_pilin_GFxxxE"/>
    <property type="match status" value="1"/>
</dbReference>
<protein>
    <recommendedName>
        <fullName evidence="2">Type II secretion system protein H</fullName>
    </recommendedName>
    <alternativeName>
        <fullName evidence="10">General secretion pathway protein H</fullName>
    </alternativeName>
</protein>
<dbReference type="InterPro" id="IPR012902">
    <property type="entry name" value="N_methyl_site"/>
</dbReference>
<dbReference type="PROSITE" id="PS00409">
    <property type="entry name" value="PROKAR_NTER_METHYL"/>
    <property type="match status" value="1"/>
</dbReference>
<evidence type="ECO:0000256" key="1">
    <source>
        <dbReference type="ARBA" id="ARBA00004377"/>
    </source>
</evidence>
<evidence type="ECO:0000256" key="6">
    <source>
        <dbReference type="ARBA" id="ARBA00022692"/>
    </source>
</evidence>
<evidence type="ECO:0000256" key="5">
    <source>
        <dbReference type="ARBA" id="ARBA00022519"/>
    </source>
</evidence>
<gene>
    <name evidence="13" type="ORF">QTH91_09125</name>
</gene>
<proteinExistence type="inferred from homology"/>
<evidence type="ECO:0000256" key="4">
    <source>
        <dbReference type="ARBA" id="ARBA00022481"/>
    </source>
</evidence>
<evidence type="ECO:0000256" key="11">
    <source>
        <dbReference type="SAM" id="Phobius"/>
    </source>
</evidence>
<evidence type="ECO:0000313" key="13">
    <source>
        <dbReference type="EMBL" id="MDM0044640.1"/>
    </source>
</evidence>
<feature type="transmembrane region" description="Helical" evidence="11">
    <location>
        <begin position="32"/>
        <end position="55"/>
    </location>
</feature>
<keyword evidence="3" id="KW-1003">Cell membrane</keyword>
<keyword evidence="5" id="KW-0997">Cell inner membrane</keyword>
<dbReference type="InterPro" id="IPR022346">
    <property type="entry name" value="T2SS_GspH"/>
</dbReference>
<keyword evidence="14" id="KW-1185">Reference proteome</keyword>
<evidence type="ECO:0000256" key="2">
    <source>
        <dbReference type="ARBA" id="ARBA00021549"/>
    </source>
</evidence>